<keyword evidence="3" id="KW-1185">Reference proteome</keyword>
<feature type="transmembrane region" description="Helical" evidence="1">
    <location>
        <begin position="481"/>
        <end position="498"/>
    </location>
</feature>
<evidence type="ECO:0008006" key="4">
    <source>
        <dbReference type="Google" id="ProtNLM"/>
    </source>
</evidence>
<dbReference type="RefSeq" id="WP_301869319.1">
    <property type="nucleotide sequence ID" value="NZ_JAUKNN010000018.1"/>
</dbReference>
<name>A0ABT8QFW1_9GAMM</name>
<feature type="transmembrane region" description="Helical" evidence="1">
    <location>
        <begin position="297"/>
        <end position="319"/>
    </location>
</feature>
<dbReference type="Proteomes" id="UP001174315">
    <property type="component" value="Unassembled WGS sequence"/>
</dbReference>
<evidence type="ECO:0000313" key="3">
    <source>
        <dbReference type="Proteomes" id="UP001174315"/>
    </source>
</evidence>
<organism evidence="2 3">
    <name type="scientific">Stenotrophomonas indicatrix</name>
    <dbReference type="NCBI Taxonomy" id="2045451"/>
    <lineage>
        <taxon>Bacteria</taxon>
        <taxon>Pseudomonadati</taxon>
        <taxon>Pseudomonadota</taxon>
        <taxon>Gammaproteobacteria</taxon>
        <taxon>Lysobacterales</taxon>
        <taxon>Lysobacteraceae</taxon>
        <taxon>Stenotrophomonas</taxon>
    </lineage>
</organism>
<comment type="caution">
    <text evidence="2">The sequence shown here is derived from an EMBL/GenBank/DDBJ whole genome shotgun (WGS) entry which is preliminary data.</text>
</comment>
<sequence length="744" mass="78929">MATVFSVAACSMVLLTCGSLFVRANKGELLPADLQGAVGAAASLTLGVIATALFVINVNLWFPGKWVYHGLVALGACGLLRLVVLRRSGGAEILVWLLILTAAVAAVAYGVGLRVDAANYWLVETSNHDTLFYFEGARWAVNHPVFVEPEVVSDALHLGGCRLGAVYIGIDCPVYRGGSYSMLGMALSFGAGRAANDMLIASALGALFMGVGLLPVAVMGRVGTDKWRFLWLPVLALLVVVIYFSPSMLAAAINSNVATTIGASAAAMVLALATSLDRCGWRRAMLLGLGASLAAHCYGEAAAAAVIFAAFGVIAGALLDRSWSTFLKGALLCAGAFFIASNVLLGELLQSASDVEGIASGGTWEGMYLHASPWTWLAAPFAGMVVNGSPYVSPGMLLVGWSLTLFVGVGCVYLKSMRPALLALVAVSLFLVGFVEIRDYAYGEHKVVQMIGPAACVLAAALLLNLFRVFSEADRGKWQRWGILVYGVIVLLLMLAAIHEHARPSMRVVEGWKGVHGLSLDFERDLPGADNQAWVIDDTGVEGVERFQKSHYVAYLAHERLSRAYLPKLDQEGMRGGYARRALGDSLKSATDPRWVVQLKSFTGVQSPFKYAPESIKPSTEYNLVDLSKAGPVAAVSGWGWLACQAEGCPVASGFEIEALVSADQGTDCHLTLHADHAADYPSLEVIIDAGNARLQPHRLAPEGIDIPLVAGWQRITFTDPNATPGALWVVREVTSSCAGVASK</sequence>
<keyword evidence="1" id="KW-0812">Transmembrane</keyword>
<feature type="transmembrane region" description="Helical" evidence="1">
    <location>
        <begin position="36"/>
        <end position="60"/>
    </location>
</feature>
<feature type="transmembrane region" description="Helical" evidence="1">
    <location>
        <begin position="93"/>
        <end position="112"/>
    </location>
</feature>
<feature type="transmembrane region" description="Helical" evidence="1">
    <location>
        <begin position="198"/>
        <end position="218"/>
    </location>
</feature>
<feature type="transmembrane region" description="Helical" evidence="1">
    <location>
        <begin position="6"/>
        <end position="24"/>
    </location>
</feature>
<keyword evidence="1" id="KW-1133">Transmembrane helix</keyword>
<gene>
    <name evidence="2" type="ORF">Q0S36_09295</name>
</gene>
<evidence type="ECO:0000313" key="2">
    <source>
        <dbReference type="EMBL" id="MDN8669525.1"/>
    </source>
</evidence>
<dbReference type="EMBL" id="JAUKNN010000018">
    <property type="protein sequence ID" value="MDN8669525.1"/>
    <property type="molecule type" value="Genomic_DNA"/>
</dbReference>
<feature type="transmembrane region" description="Helical" evidence="1">
    <location>
        <begin position="230"/>
        <end position="251"/>
    </location>
</feature>
<feature type="transmembrane region" description="Helical" evidence="1">
    <location>
        <begin position="447"/>
        <end position="469"/>
    </location>
</feature>
<feature type="transmembrane region" description="Helical" evidence="1">
    <location>
        <begin position="66"/>
        <end position="84"/>
    </location>
</feature>
<evidence type="ECO:0000256" key="1">
    <source>
        <dbReference type="SAM" id="Phobius"/>
    </source>
</evidence>
<accession>A0ABT8QFW1</accession>
<proteinExistence type="predicted"/>
<protein>
    <recommendedName>
        <fullName evidence="4">4-amino-4-deoxy-L-arabinose transferase</fullName>
    </recommendedName>
</protein>
<reference evidence="2" key="1">
    <citation type="submission" date="2023-07" db="EMBL/GenBank/DDBJ databases">
        <title>Stenotrophomonas isolates from soil.</title>
        <authorList>
            <person name="Sharma V."/>
            <person name="Zur-Pinska J."/>
            <person name="Hay A.G."/>
        </authorList>
    </citation>
    <scope>NUCLEOTIDE SEQUENCE</scope>
    <source>
        <strain evidence="2">C2</strain>
    </source>
</reference>
<feature type="transmembrane region" description="Helical" evidence="1">
    <location>
        <begin position="421"/>
        <end position="441"/>
    </location>
</feature>
<feature type="transmembrane region" description="Helical" evidence="1">
    <location>
        <begin position="257"/>
        <end position="276"/>
    </location>
</feature>
<feature type="transmembrane region" description="Helical" evidence="1">
    <location>
        <begin position="392"/>
        <end position="414"/>
    </location>
</feature>
<keyword evidence="1" id="KW-0472">Membrane</keyword>